<gene>
    <name evidence="2" type="ORF">MUK42_00876</name>
</gene>
<dbReference type="Proteomes" id="UP001055439">
    <property type="component" value="Chromosome 7"/>
</dbReference>
<feature type="transmembrane region" description="Helical" evidence="1">
    <location>
        <begin position="102"/>
        <end position="118"/>
    </location>
</feature>
<dbReference type="OrthoDB" id="7537227at2759"/>
<organism evidence="2 3">
    <name type="scientific">Musa troglodytarum</name>
    <name type="common">fe'i banana</name>
    <dbReference type="NCBI Taxonomy" id="320322"/>
    <lineage>
        <taxon>Eukaryota</taxon>
        <taxon>Viridiplantae</taxon>
        <taxon>Streptophyta</taxon>
        <taxon>Embryophyta</taxon>
        <taxon>Tracheophyta</taxon>
        <taxon>Spermatophyta</taxon>
        <taxon>Magnoliopsida</taxon>
        <taxon>Liliopsida</taxon>
        <taxon>Zingiberales</taxon>
        <taxon>Musaceae</taxon>
        <taxon>Musa</taxon>
    </lineage>
</organism>
<dbReference type="EMBL" id="CP097509">
    <property type="protein sequence ID" value="URE18554.1"/>
    <property type="molecule type" value="Genomic_DNA"/>
</dbReference>
<accession>A0A9E7GN09</accession>
<keyword evidence="1" id="KW-0812">Transmembrane</keyword>
<keyword evidence="1" id="KW-0472">Membrane</keyword>
<keyword evidence="1" id="KW-1133">Transmembrane helix</keyword>
<evidence type="ECO:0000313" key="2">
    <source>
        <dbReference type="EMBL" id="URE18554.1"/>
    </source>
</evidence>
<keyword evidence="3" id="KW-1185">Reference proteome</keyword>
<evidence type="ECO:0000256" key="1">
    <source>
        <dbReference type="SAM" id="Phobius"/>
    </source>
</evidence>
<sequence>MLLLPSSTSPSPSVRCSCAFLTPSSPLSTFSPLSLSNTSWQPFTISSPLKCITSASGQRSPSSPPSMCRLGPLRTCSRPSLAWLVIISRLTSITPCCKHRSAIIKIIFLSFIFLFLLLNPTTLE</sequence>
<proteinExistence type="predicted"/>
<name>A0A9E7GN09_9LILI</name>
<reference evidence="2" key="1">
    <citation type="submission" date="2022-05" db="EMBL/GenBank/DDBJ databases">
        <title>The Musa troglodytarum L. genome provides insights into the mechanism of non-climacteric behaviour and enrichment of carotenoids.</title>
        <authorList>
            <person name="Wang J."/>
        </authorList>
    </citation>
    <scope>NUCLEOTIDE SEQUENCE</scope>
    <source>
        <tissue evidence="2">Leaf</tissue>
    </source>
</reference>
<dbReference type="AlphaFoldDB" id="A0A9E7GN09"/>
<protein>
    <submittedName>
        <fullName evidence="2">Uncharacterized protein</fullName>
    </submittedName>
</protein>
<evidence type="ECO:0000313" key="3">
    <source>
        <dbReference type="Proteomes" id="UP001055439"/>
    </source>
</evidence>